<accession>A0A173G977</accession>
<feature type="compositionally biased region" description="Polar residues" evidence="3">
    <location>
        <begin position="1"/>
        <end position="14"/>
    </location>
</feature>
<dbReference type="InterPro" id="IPR016166">
    <property type="entry name" value="FAD-bd_PCMH"/>
</dbReference>
<feature type="domain" description="FAD-binding PCMH-type" evidence="4">
    <location>
        <begin position="269"/>
        <end position="452"/>
    </location>
</feature>
<dbReference type="InterPro" id="IPR036318">
    <property type="entry name" value="FAD-bd_PCMH-like_sf"/>
</dbReference>
<dbReference type="InterPro" id="IPR012951">
    <property type="entry name" value="BBE"/>
</dbReference>
<dbReference type="Gene3D" id="3.30.465.10">
    <property type="match status" value="2"/>
</dbReference>
<dbReference type="Pfam" id="PF08031">
    <property type="entry name" value="BBE"/>
    <property type="match status" value="1"/>
</dbReference>
<evidence type="ECO:0000256" key="2">
    <source>
        <dbReference type="ARBA" id="ARBA00023002"/>
    </source>
</evidence>
<evidence type="ECO:0000256" key="1">
    <source>
        <dbReference type="ARBA" id="ARBA00005466"/>
    </source>
</evidence>
<dbReference type="SUPFAM" id="SSF56176">
    <property type="entry name" value="FAD-binding/transporter-associated domain-like"/>
    <property type="match status" value="1"/>
</dbReference>
<feature type="non-terminal residue" evidence="5">
    <location>
        <position position="1"/>
    </location>
</feature>
<protein>
    <recommendedName>
        <fullName evidence="4">FAD-binding PCMH-type domain-containing protein</fullName>
    </recommendedName>
</protein>
<evidence type="ECO:0000313" key="5">
    <source>
        <dbReference type="EMBL" id="ANH22761.1"/>
    </source>
</evidence>
<dbReference type="InterPro" id="IPR050432">
    <property type="entry name" value="FAD-linked_Oxidoreductases_BP"/>
</dbReference>
<name>A0A173G977_9HYPO</name>
<sequence>MEETSVQENTQGNAEQVAPEHRGYSPKDLLIIGVCRMIPQQGHDDNEQGVEQNEAGALDVPFPMDEDTVMEQESKDESKRVKTRGVPKTSVANGRCRSAAPVVHGCMIKSAFMHSYTFSYLDISPLQTCFLRNTSNHTRATMMQLWHIVLACAATAAAAAEKGALSSHTETETRALSSRCKCFPGDDCWPGEAQWTGLNRTVGGRLVATTPIASPCHYSYGGIATYNAASCSSLQSVWPYPETHYSTSSSPMAVWFTNNSCNPFTPPSSPCTAAALVQYAVNASSVADFQATLAFARTNNVRLVIRNTGHDYLGKSTGAGALALWTHFLKDTQVTRNYSSAAYSGPVIKLGAGVQALDAYAAADAAGLAVTGGTCNTVGVVGGYAQGGGLGPLASHVGLGADQVLEWEVVTASGQHLVATPTRHRDLYWALSGGGGGTYAAVFSATLRAHRTMTVSSANLTFSSRNMSHHCLEQVMSTFLSSLPGLADRGAWCSFYVTADAFQLVPVFGPKIPVRELQSLLDPTLGALNKCGASYDYFIKEFSTFQTAYDAMVPLNNVTQANLGGRMIPRSVLEARDSVAALIDAFRSITAADGVVSGIVSNQTRFPAVGLTNSVNPALRMSVISITFGLPYDPINYDANIPLQKKVTDTFMPLLEALSPGGGTYLNEGDFNQPDWQTAFYGTNYARLQRIKDKYDPSGLFYGLTAVGSDKWTYRMHQDGRLCRV</sequence>
<dbReference type="AlphaFoldDB" id="A0A173G977"/>
<evidence type="ECO:0000259" key="4">
    <source>
        <dbReference type="PROSITE" id="PS51387"/>
    </source>
</evidence>
<dbReference type="InterPro" id="IPR016169">
    <property type="entry name" value="FAD-bd_PCMH_sub2"/>
</dbReference>
<dbReference type="PROSITE" id="PS51387">
    <property type="entry name" value="FAD_PCMH"/>
    <property type="match status" value="1"/>
</dbReference>
<proteinExistence type="inferred from homology"/>
<dbReference type="GO" id="GO:0016491">
    <property type="term" value="F:oxidoreductase activity"/>
    <property type="evidence" value="ECO:0007669"/>
    <property type="project" value="UniProtKB-KW"/>
</dbReference>
<reference evidence="5" key="1">
    <citation type="journal article" date="2016" name="BMC Genomics">
        <title>Genome sequence and comparative analysis of clavicipitaceous insect-pathogenic fungus Aschersonia badia with Metarhizium spp.</title>
        <authorList>
            <person name="Agrawal Y."/>
            <person name="Narwani T."/>
            <person name="Subramanian S."/>
        </authorList>
    </citation>
    <scope>NUCLEOTIDE SEQUENCE</scope>
    <source>
        <strain evidence="5">MTCC 10142</strain>
    </source>
</reference>
<dbReference type="PANTHER" id="PTHR13878">
    <property type="entry name" value="GULONOLACTONE OXIDASE"/>
    <property type="match status" value="1"/>
</dbReference>
<dbReference type="EMBL" id="KU202376">
    <property type="protein sequence ID" value="ANH22761.1"/>
    <property type="molecule type" value="Genomic_DNA"/>
</dbReference>
<dbReference type="Pfam" id="PF01565">
    <property type="entry name" value="FAD_binding_4"/>
    <property type="match status" value="1"/>
</dbReference>
<feature type="non-terminal residue" evidence="5">
    <location>
        <position position="725"/>
    </location>
</feature>
<dbReference type="GO" id="GO:0071949">
    <property type="term" value="F:FAD binding"/>
    <property type="evidence" value="ECO:0007669"/>
    <property type="project" value="InterPro"/>
</dbReference>
<evidence type="ECO:0000256" key="3">
    <source>
        <dbReference type="SAM" id="MobiDB-lite"/>
    </source>
</evidence>
<dbReference type="PANTHER" id="PTHR13878:SF91">
    <property type="entry name" value="FAD BINDING DOMAIN PROTEIN (AFU_ORTHOLOGUE AFUA_6G12070)-RELATED"/>
    <property type="match status" value="1"/>
</dbReference>
<keyword evidence="2" id="KW-0560">Oxidoreductase</keyword>
<comment type="similarity">
    <text evidence="1">Belongs to the oxygen-dependent FAD-linked oxidoreductase family.</text>
</comment>
<dbReference type="InterPro" id="IPR006094">
    <property type="entry name" value="Oxid_FAD_bind_N"/>
</dbReference>
<organism evidence="5">
    <name type="scientific">Hypocrella siamensis</name>
    <dbReference type="NCBI Taxonomy" id="696354"/>
    <lineage>
        <taxon>Eukaryota</taxon>
        <taxon>Fungi</taxon>
        <taxon>Dikarya</taxon>
        <taxon>Ascomycota</taxon>
        <taxon>Pezizomycotina</taxon>
        <taxon>Sordariomycetes</taxon>
        <taxon>Hypocreomycetidae</taxon>
        <taxon>Hypocreales</taxon>
        <taxon>Clavicipitaceae</taxon>
        <taxon>Hypocrella</taxon>
    </lineage>
</organism>
<feature type="region of interest" description="Disordered" evidence="3">
    <location>
        <begin position="1"/>
        <end position="23"/>
    </location>
</feature>